<gene>
    <name evidence="2" type="ordered locus">DP1531</name>
</gene>
<dbReference type="GO" id="GO:0009898">
    <property type="term" value="C:cytoplasmic side of plasma membrane"/>
    <property type="evidence" value="ECO:0007669"/>
    <property type="project" value="TreeGrafter"/>
</dbReference>
<dbReference type="InterPro" id="IPR050625">
    <property type="entry name" value="ParA/MinD_ATPase"/>
</dbReference>
<evidence type="ECO:0000313" key="3">
    <source>
        <dbReference type="Proteomes" id="UP000000602"/>
    </source>
</evidence>
<dbReference type="InterPro" id="IPR027417">
    <property type="entry name" value="P-loop_NTPase"/>
</dbReference>
<accession>Q6AN14</accession>
<dbReference type="Pfam" id="PF13614">
    <property type="entry name" value="AAA_31"/>
    <property type="match status" value="1"/>
</dbReference>
<dbReference type="GO" id="GO:0005524">
    <property type="term" value="F:ATP binding"/>
    <property type="evidence" value="ECO:0007669"/>
    <property type="project" value="TreeGrafter"/>
</dbReference>
<dbReference type="STRING" id="177439.DP1531"/>
<evidence type="ECO:0000259" key="1">
    <source>
        <dbReference type="Pfam" id="PF13614"/>
    </source>
</evidence>
<dbReference type="Gene3D" id="3.40.50.300">
    <property type="entry name" value="P-loop containing nucleotide triphosphate hydrolases"/>
    <property type="match status" value="1"/>
</dbReference>
<dbReference type="EMBL" id="CR522870">
    <property type="protein sequence ID" value="CAG36260.1"/>
    <property type="molecule type" value="Genomic_DNA"/>
</dbReference>
<dbReference type="GO" id="GO:0051782">
    <property type="term" value="P:negative regulation of cell division"/>
    <property type="evidence" value="ECO:0007669"/>
    <property type="project" value="TreeGrafter"/>
</dbReference>
<dbReference type="PANTHER" id="PTHR43384:SF13">
    <property type="entry name" value="SLR0110 PROTEIN"/>
    <property type="match status" value="1"/>
</dbReference>
<dbReference type="AlphaFoldDB" id="Q6AN14"/>
<feature type="domain" description="AAA" evidence="1">
    <location>
        <begin position="134"/>
        <end position="272"/>
    </location>
</feature>
<name>Q6AN14_DESPS</name>
<keyword evidence="3" id="KW-1185">Reference proteome</keyword>
<evidence type="ECO:0000313" key="2">
    <source>
        <dbReference type="EMBL" id="CAG36260.1"/>
    </source>
</evidence>
<sequence length="386" mass="42420">MKYNRTKKLSARLAVKTPEVLQSLTDIVSSLDNITLLDDPKATRVDVLVLEIGSDPDSELETIRTLLQEGVVGTLFVTSAEATSKILLPALHTGAKEFFQQPILPQEVVKAFMEVRVSDNGQESEEMPSKEGSIFSVLGAKGGVGTTTFAVNLATSIQSFDKSKLVALIDMNRMVGEVPLFLNLETDLNWEEIGKNINRLDAAYLKSAMTRHSSGVYVMPAPNKIANGVQLARDYLVTILTAMQDFFDYIVIDSGMYLDDISFKIFEKSEVVYLISTLSLPCIINAKRLKESLDMGGEMTNGKVQIIANRFEKKSQISLKEAGKMIGGEISVTIPNDYELTMSAINNGKPIANVRGKSNLARVYSALAETIVGKNNTKGKHWWNAK</sequence>
<protein>
    <submittedName>
        <fullName evidence="2">Related to septum site-determining protein (MinD)</fullName>
    </submittedName>
</protein>
<dbReference type="HOGENOM" id="CLU_033160_2_1_7"/>
<dbReference type="InterPro" id="IPR025669">
    <property type="entry name" value="AAA_dom"/>
</dbReference>
<reference evidence="3" key="1">
    <citation type="journal article" date="2004" name="Environ. Microbiol.">
        <title>The genome of Desulfotalea psychrophila, a sulfate-reducing bacterium from permanently cold Arctic sediments.</title>
        <authorList>
            <person name="Rabus R."/>
            <person name="Ruepp A."/>
            <person name="Frickey T."/>
            <person name="Rattei T."/>
            <person name="Fartmann B."/>
            <person name="Stark M."/>
            <person name="Bauer M."/>
            <person name="Zibat A."/>
            <person name="Lombardot T."/>
            <person name="Becker I."/>
            <person name="Amann J."/>
            <person name="Gellner K."/>
            <person name="Teeling H."/>
            <person name="Leuschner W.D."/>
            <person name="Gloeckner F.-O."/>
            <person name="Lupas A.N."/>
            <person name="Amann R."/>
            <person name="Klenk H.-P."/>
        </authorList>
    </citation>
    <scope>NUCLEOTIDE SEQUENCE [LARGE SCALE GENOMIC DNA]</scope>
    <source>
        <strain evidence="3">DSM 12343 / LSv54</strain>
    </source>
</reference>
<dbReference type="Proteomes" id="UP000000602">
    <property type="component" value="Chromosome"/>
</dbReference>
<proteinExistence type="predicted"/>
<dbReference type="GO" id="GO:0005829">
    <property type="term" value="C:cytosol"/>
    <property type="evidence" value="ECO:0007669"/>
    <property type="project" value="TreeGrafter"/>
</dbReference>
<dbReference type="GO" id="GO:0016887">
    <property type="term" value="F:ATP hydrolysis activity"/>
    <property type="evidence" value="ECO:0007669"/>
    <property type="project" value="TreeGrafter"/>
</dbReference>
<dbReference type="OrthoDB" id="9768734at2"/>
<dbReference type="eggNOG" id="COG0745">
    <property type="taxonomic scope" value="Bacteria"/>
</dbReference>
<dbReference type="SUPFAM" id="SSF52540">
    <property type="entry name" value="P-loop containing nucleoside triphosphate hydrolases"/>
    <property type="match status" value="1"/>
</dbReference>
<dbReference type="RefSeq" id="WP_011188772.1">
    <property type="nucleotide sequence ID" value="NC_006138.1"/>
</dbReference>
<organism evidence="2 3">
    <name type="scientific">Desulfotalea psychrophila (strain LSv54 / DSM 12343)</name>
    <dbReference type="NCBI Taxonomy" id="177439"/>
    <lineage>
        <taxon>Bacteria</taxon>
        <taxon>Pseudomonadati</taxon>
        <taxon>Thermodesulfobacteriota</taxon>
        <taxon>Desulfobulbia</taxon>
        <taxon>Desulfobulbales</taxon>
        <taxon>Desulfocapsaceae</taxon>
        <taxon>Desulfotalea</taxon>
    </lineage>
</organism>
<dbReference type="KEGG" id="dps:DP1531"/>
<dbReference type="eggNOG" id="COG4963">
    <property type="taxonomic scope" value="Bacteria"/>
</dbReference>
<dbReference type="PANTHER" id="PTHR43384">
    <property type="entry name" value="SEPTUM SITE-DETERMINING PROTEIN MIND HOMOLOG, CHLOROPLASTIC-RELATED"/>
    <property type="match status" value="1"/>
</dbReference>